<sequence length="147" mass="16335">MSLFIPIDQNWKGWDKKIVMTQNTASFNSRNVHEKISLPSGKENIHSSTRSKKLNVTSKLSNKSCWKSACSSLDGNLNVEVTDSSRAIAGSTIKGTGFQIFNDDVNNNVSITLKRCSKTKSMARVFPNDDNNITQFAARSTNAQRYV</sequence>
<dbReference type="RefSeq" id="XP_026673334.1">
    <property type="nucleotide sequence ID" value="XM_026817533.1"/>
</dbReference>
<dbReference type="GeneID" id="113464904"/>
<name>A0AAJ7S8F6_9HYME</name>
<protein>
    <submittedName>
        <fullName evidence="2">Uncharacterized protein LOC113464904 isoform X1</fullName>
    </submittedName>
</protein>
<dbReference type="AlphaFoldDB" id="A0AAJ7S8F6"/>
<gene>
    <name evidence="2" type="primary">LOC113464904</name>
</gene>
<accession>A0AAJ7S8F6</accession>
<evidence type="ECO:0000313" key="2">
    <source>
        <dbReference type="RefSeq" id="XP_026673334.1"/>
    </source>
</evidence>
<reference evidence="2" key="1">
    <citation type="submission" date="2025-08" db="UniProtKB">
        <authorList>
            <consortium name="RefSeq"/>
        </authorList>
    </citation>
    <scope>IDENTIFICATION</scope>
    <source>
        <tissue evidence="2">Whole body</tissue>
    </source>
</reference>
<evidence type="ECO:0000313" key="1">
    <source>
        <dbReference type="Proteomes" id="UP000694925"/>
    </source>
</evidence>
<keyword evidence="1" id="KW-1185">Reference proteome</keyword>
<organism evidence="1 2">
    <name type="scientific">Ceratina calcarata</name>
    <dbReference type="NCBI Taxonomy" id="156304"/>
    <lineage>
        <taxon>Eukaryota</taxon>
        <taxon>Metazoa</taxon>
        <taxon>Ecdysozoa</taxon>
        <taxon>Arthropoda</taxon>
        <taxon>Hexapoda</taxon>
        <taxon>Insecta</taxon>
        <taxon>Pterygota</taxon>
        <taxon>Neoptera</taxon>
        <taxon>Endopterygota</taxon>
        <taxon>Hymenoptera</taxon>
        <taxon>Apocrita</taxon>
        <taxon>Aculeata</taxon>
        <taxon>Apoidea</taxon>
        <taxon>Anthophila</taxon>
        <taxon>Apidae</taxon>
        <taxon>Ceratina</taxon>
        <taxon>Zadontomerus</taxon>
    </lineage>
</organism>
<dbReference type="KEGG" id="ccal:113464904"/>
<dbReference type="Proteomes" id="UP000694925">
    <property type="component" value="Unplaced"/>
</dbReference>
<proteinExistence type="predicted"/>